<dbReference type="InterPro" id="IPR052038">
    <property type="entry name" value="Type-VII_TA_antitoxin"/>
</dbReference>
<dbReference type="InterPro" id="IPR002934">
    <property type="entry name" value="Polymerase_NTP_transf_dom"/>
</dbReference>
<dbReference type="PANTHER" id="PTHR33571">
    <property type="entry name" value="SSL8005 PROTEIN"/>
    <property type="match status" value="1"/>
</dbReference>
<evidence type="ECO:0000259" key="10">
    <source>
        <dbReference type="Pfam" id="PF01909"/>
    </source>
</evidence>
<dbReference type="CDD" id="cd05403">
    <property type="entry name" value="NT_KNTase_like"/>
    <property type="match status" value="1"/>
</dbReference>
<keyword evidence="8" id="KW-0460">Magnesium</keyword>
<keyword evidence="4" id="KW-0548">Nucleotidyltransferase</keyword>
<protein>
    <submittedName>
        <fullName evidence="11">Nucleotidyltransferase</fullName>
    </submittedName>
</protein>
<keyword evidence="2" id="KW-1277">Toxin-antitoxin system</keyword>
<evidence type="ECO:0000313" key="12">
    <source>
        <dbReference type="Proteomes" id="UP000245263"/>
    </source>
</evidence>
<organism evidence="11 12">
    <name type="scientific">Leptospira kobayashii</name>
    <dbReference type="NCBI Taxonomy" id="1917830"/>
    <lineage>
        <taxon>Bacteria</taxon>
        <taxon>Pseudomonadati</taxon>
        <taxon>Spirochaetota</taxon>
        <taxon>Spirochaetia</taxon>
        <taxon>Leptospirales</taxon>
        <taxon>Leptospiraceae</taxon>
        <taxon>Leptospira</taxon>
    </lineage>
</organism>
<keyword evidence="7" id="KW-0067">ATP-binding</keyword>
<dbReference type="Proteomes" id="UP000245263">
    <property type="component" value="Chromosome 1"/>
</dbReference>
<name>A0ABN6K939_9LEPT</name>
<dbReference type="Gene3D" id="3.30.460.10">
    <property type="entry name" value="Beta Polymerase, domain 2"/>
    <property type="match status" value="1"/>
</dbReference>
<keyword evidence="5" id="KW-0479">Metal-binding</keyword>
<reference evidence="11 12" key="1">
    <citation type="submission" date="2021-08" db="EMBL/GenBank/DDBJ databases">
        <title>Complete genome sequence of Leptospira kobayashii strain E30.</title>
        <authorList>
            <person name="Nakao R."/>
            <person name="Nakamura S."/>
            <person name="Masuzawa T."/>
            <person name="Koizumi N."/>
        </authorList>
    </citation>
    <scope>NUCLEOTIDE SEQUENCE [LARGE SCALE GENOMIC DNA]</scope>
    <source>
        <strain evidence="11 12">E30</strain>
    </source>
</reference>
<evidence type="ECO:0000256" key="8">
    <source>
        <dbReference type="ARBA" id="ARBA00022842"/>
    </source>
</evidence>
<keyword evidence="3" id="KW-0808">Transferase</keyword>
<evidence type="ECO:0000256" key="7">
    <source>
        <dbReference type="ARBA" id="ARBA00022840"/>
    </source>
</evidence>
<gene>
    <name evidence="11" type="ORF">LPTSP3_g02480</name>
</gene>
<dbReference type="InterPro" id="IPR043519">
    <property type="entry name" value="NT_sf"/>
</dbReference>
<keyword evidence="6" id="KW-0547">Nucleotide-binding</keyword>
<dbReference type="PANTHER" id="PTHR33571:SF14">
    <property type="entry name" value="PROTEIN ADENYLYLTRANSFERASE MJ0435-RELATED"/>
    <property type="match status" value="1"/>
</dbReference>
<feature type="domain" description="Polymerase nucleotidyl transferase" evidence="10">
    <location>
        <begin position="16"/>
        <end position="93"/>
    </location>
</feature>
<evidence type="ECO:0000256" key="6">
    <source>
        <dbReference type="ARBA" id="ARBA00022741"/>
    </source>
</evidence>
<evidence type="ECO:0000256" key="9">
    <source>
        <dbReference type="ARBA" id="ARBA00038276"/>
    </source>
</evidence>
<proteinExistence type="inferred from homology"/>
<evidence type="ECO:0000256" key="5">
    <source>
        <dbReference type="ARBA" id="ARBA00022723"/>
    </source>
</evidence>
<evidence type="ECO:0000256" key="4">
    <source>
        <dbReference type="ARBA" id="ARBA00022695"/>
    </source>
</evidence>
<accession>A0ABN6K939</accession>
<sequence length="99" mass="11443">MKVESKQELIQKLSDAKPKLEHDFGVLQIGFFGSFAKDKINSNSDVDIFVDLRSPDYDSFAGLQIFLEKLLERNVDLIRKRSQIKVSFLNRIQKDLINV</sequence>
<dbReference type="SUPFAM" id="SSF81301">
    <property type="entry name" value="Nucleotidyltransferase"/>
    <property type="match status" value="1"/>
</dbReference>
<evidence type="ECO:0000256" key="2">
    <source>
        <dbReference type="ARBA" id="ARBA00022649"/>
    </source>
</evidence>
<evidence type="ECO:0000256" key="3">
    <source>
        <dbReference type="ARBA" id="ARBA00022679"/>
    </source>
</evidence>
<dbReference type="Pfam" id="PF01909">
    <property type="entry name" value="NTP_transf_2"/>
    <property type="match status" value="1"/>
</dbReference>
<evidence type="ECO:0000256" key="1">
    <source>
        <dbReference type="ARBA" id="ARBA00001946"/>
    </source>
</evidence>
<comment type="cofactor">
    <cofactor evidence="1">
        <name>Mg(2+)</name>
        <dbReference type="ChEBI" id="CHEBI:18420"/>
    </cofactor>
</comment>
<comment type="similarity">
    <text evidence="9">Belongs to the MntA antitoxin family.</text>
</comment>
<dbReference type="RefSeq" id="WP_109021928.1">
    <property type="nucleotide sequence ID" value="NZ_AP025028.1"/>
</dbReference>
<evidence type="ECO:0000313" key="11">
    <source>
        <dbReference type="EMBL" id="BDA77318.1"/>
    </source>
</evidence>
<dbReference type="EMBL" id="AP025028">
    <property type="protein sequence ID" value="BDA77318.1"/>
    <property type="molecule type" value="Genomic_DNA"/>
</dbReference>
<keyword evidence="12" id="KW-1185">Reference proteome</keyword>